<dbReference type="InterPro" id="IPR025852">
    <property type="entry name" value="SM_dom_ATX"/>
</dbReference>
<reference evidence="3" key="1">
    <citation type="journal article" date="2023" name="Plant J.">
        <title>The genome of the king protea, Protea cynaroides.</title>
        <authorList>
            <person name="Chang J."/>
            <person name="Duong T.A."/>
            <person name="Schoeman C."/>
            <person name="Ma X."/>
            <person name="Roodt D."/>
            <person name="Barker N."/>
            <person name="Li Z."/>
            <person name="Van de Peer Y."/>
            <person name="Mizrachi E."/>
        </authorList>
    </citation>
    <scope>NUCLEOTIDE SEQUENCE</scope>
    <source>
        <tissue evidence="3">Young leaves</tissue>
    </source>
</reference>
<feature type="region of interest" description="Disordered" evidence="1">
    <location>
        <begin position="230"/>
        <end position="259"/>
    </location>
</feature>
<accession>A0A9Q0QX35</accession>
<organism evidence="3 4">
    <name type="scientific">Protea cynaroides</name>
    <dbReference type="NCBI Taxonomy" id="273540"/>
    <lineage>
        <taxon>Eukaryota</taxon>
        <taxon>Viridiplantae</taxon>
        <taxon>Streptophyta</taxon>
        <taxon>Embryophyta</taxon>
        <taxon>Tracheophyta</taxon>
        <taxon>Spermatophyta</taxon>
        <taxon>Magnoliopsida</taxon>
        <taxon>Proteales</taxon>
        <taxon>Proteaceae</taxon>
        <taxon>Protea</taxon>
    </lineage>
</organism>
<dbReference type="GO" id="GO:0010494">
    <property type="term" value="C:cytoplasmic stress granule"/>
    <property type="evidence" value="ECO:0007669"/>
    <property type="project" value="TreeGrafter"/>
</dbReference>
<feature type="compositionally biased region" description="Basic and acidic residues" evidence="1">
    <location>
        <begin position="230"/>
        <end position="250"/>
    </location>
</feature>
<evidence type="ECO:0000313" key="4">
    <source>
        <dbReference type="Proteomes" id="UP001141806"/>
    </source>
</evidence>
<gene>
    <name evidence="3" type="ORF">NE237_000329</name>
</gene>
<dbReference type="InterPro" id="IPR045117">
    <property type="entry name" value="ATXN2-like"/>
</dbReference>
<dbReference type="Pfam" id="PF14438">
    <property type="entry name" value="SM-ATX"/>
    <property type="match status" value="1"/>
</dbReference>
<name>A0A9Q0QX35_9MAGN</name>
<evidence type="ECO:0000313" key="3">
    <source>
        <dbReference type="EMBL" id="KAJ4975223.1"/>
    </source>
</evidence>
<comment type="caution">
    <text evidence="3">The sequence shown here is derived from an EMBL/GenBank/DDBJ whole genome shotgun (WGS) entry which is preliminary data.</text>
</comment>
<keyword evidence="4" id="KW-1185">Reference proteome</keyword>
<feature type="domain" description="Ataxin 2 SM" evidence="2">
    <location>
        <begin position="20"/>
        <end position="98"/>
    </location>
</feature>
<dbReference type="OrthoDB" id="2275718at2759"/>
<dbReference type="Proteomes" id="UP001141806">
    <property type="component" value="Unassembled WGS sequence"/>
</dbReference>
<sequence length="572" mass="60747">MGYKIVDLSDDSAASASVSDALLFTTMCIIGVPVEVQVKDGSIYSGIFHTASVEKDYGIVLKRARMTKKGKNDSNLEIGAIIDTLVVLSGDLVQVIAKGVILQADGTVGCVAEDDIGVVTGNVHPTEFLNCEEVSPKCNKVDLKKSAVDTTQISQIRSLDQNDNKSAYDFINANSGNGLPRKAEEVLGMSKEALPLERMENVDNGNMDGMHHEKIEEVETVSDYVGQIGEERSQGKKDQYEQQRKAHKEDSIDEVQSSSSSVDICHIKPKSVDGKNLGISSYTYPNGVCGSPVVKLDTQDYERPASTDFLPDVSTSTSGVDVPPQSYSASLVSSTSMVPPRGSAFNTNSKEFKLNPGAKTFSPSFTIPRATAPAVPTIANLAYIPNSSPLVPVAGVQPEIGVSPFATRSSLPVKVVQYNNSVVGNGVSGSEYSQPIVGHVGSRPQPVRYAGQYPIQAGPAYVHPNSQPVMVGRMGQLLYVHPVSHDAVQGAAAFSQVSTRSLLTSHQAHLPKHQGNGTAPALQLCVAPPSFVASGQHPFAVPTPIQLSHSPFPTIQPVPVPGANALFSSKFP</sequence>
<proteinExistence type="predicted"/>
<dbReference type="GO" id="GO:0034063">
    <property type="term" value="P:stress granule assembly"/>
    <property type="evidence" value="ECO:0007669"/>
    <property type="project" value="TreeGrafter"/>
</dbReference>
<dbReference type="AlphaFoldDB" id="A0A9Q0QX35"/>
<evidence type="ECO:0000256" key="1">
    <source>
        <dbReference type="SAM" id="MobiDB-lite"/>
    </source>
</evidence>
<protein>
    <recommendedName>
        <fullName evidence="2">Ataxin 2 SM domain-containing protein</fullName>
    </recommendedName>
</protein>
<dbReference type="EMBL" id="JAMYWD010000003">
    <property type="protein sequence ID" value="KAJ4975223.1"/>
    <property type="molecule type" value="Genomic_DNA"/>
</dbReference>
<dbReference type="GO" id="GO:0003729">
    <property type="term" value="F:mRNA binding"/>
    <property type="evidence" value="ECO:0007669"/>
    <property type="project" value="TreeGrafter"/>
</dbReference>
<dbReference type="PANTHER" id="PTHR12854:SF12">
    <property type="entry name" value="POLYADENYLATE-BINDING PROTEIN INTERACTING PROTEIN"/>
    <property type="match status" value="1"/>
</dbReference>
<dbReference type="PANTHER" id="PTHR12854">
    <property type="entry name" value="ATAXIN 2-RELATED"/>
    <property type="match status" value="1"/>
</dbReference>
<evidence type="ECO:0000259" key="2">
    <source>
        <dbReference type="Pfam" id="PF14438"/>
    </source>
</evidence>